<organism evidence="1 2">
    <name type="scientific">Nocardiopsis gilva YIM 90087</name>
    <dbReference type="NCBI Taxonomy" id="1235441"/>
    <lineage>
        <taxon>Bacteria</taxon>
        <taxon>Bacillati</taxon>
        <taxon>Actinomycetota</taxon>
        <taxon>Actinomycetes</taxon>
        <taxon>Streptosporangiales</taxon>
        <taxon>Nocardiopsidaceae</taxon>
        <taxon>Nocardiopsis</taxon>
    </lineage>
</organism>
<dbReference type="OrthoDB" id="3436308at2"/>
<reference evidence="1 2" key="1">
    <citation type="submission" date="2017-08" db="EMBL/GenBank/DDBJ databases">
        <title>The complete genome sequence of Nocardiopsis gilva YIM 90087.</title>
        <authorList>
            <person name="Yin M."/>
            <person name="Tang S."/>
        </authorList>
    </citation>
    <scope>NUCLEOTIDE SEQUENCE [LARGE SCALE GENOMIC DNA]</scope>
    <source>
        <strain evidence="1 2">YIM 90087</strain>
    </source>
</reference>
<evidence type="ECO:0000313" key="2">
    <source>
        <dbReference type="Proteomes" id="UP000215005"/>
    </source>
</evidence>
<evidence type="ECO:0000313" key="1">
    <source>
        <dbReference type="EMBL" id="ASU85765.1"/>
    </source>
</evidence>
<dbReference type="RefSeq" id="WP_017618527.1">
    <property type="nucleotide sequence ID" value="NZ_ANBG01000168.1"/>
</dbReference>
<sequence>MGDGGPIRPGSTGRSTALPEARLMRLAVRAMVVLAAGTMATGFIHWRAGLLVAVLTAVTYPLLGRDASRLPAPYGRGRLLRSLERAGYRILPDGMSRHVAVGPGGVFLLETRTWRHAVARAPRGWLIGGVPAGRVVERLSRHAVRLEDALRLSALTTVPLVPVITVGGRLPEAVMRAGRGVIARPRGAVAYIRQRPAVLTAEQVEEIAARIDLSTRR</sequence>
<dbReference type="AlphaFoldDB" id="A0A223SCF1"/>
<proteinExistence type="predicted"/>
<dbReference type="Proteomes" id="UP000215005">
    <property type="component" value="Chromosome"/>
</dbReference>
<gene>
    <name evidence="1" type="ORF">CDO52_25820</name>
</gene>
<evidence type="ECO:0008006" key="3">
    <source>
        <dbReference type="Google" id="ProtNLM"/>
    </source>
</evidence>
<dbReference type="EMBL" id="CP022753">
    <property type="protein sequence ID" value="ASU85765.1"/>
    <property type="molecule type" value="Genomic_DNA"/>
</dbReference>
<keyword evidence="2" id="KW-1185">Reference proteome</keyword>
<accession>A0A223SCF1</accession>
<name>A0A223SCF1_9ACTN</name>
<dbReference type="KEGG" id="ngv:CDO52_25820"/>
<protein>
    <recommendedName>
        <fullName evidence="3">NERD domain-containing protein</fullName>
    </recommendedName>
</protein>